<dbReference type="Proteomes" id="UP000036520">
    <property type="component" value="Chromosome"/>
</dbReference>
<dbReference type="Gene3D" id="3.40.50.1820">
    <property type="entry name" value="alpha/beta hydrolase"/>
    <property type="match status" value="1"/>
</dbReference>
<dbReference type="PANTHER" id="PTHR43798">
    <property type="entry name" value="MONOACYLGLYCEROL LIPASE"/>
    <property type="match status" value="1"/>
</dbReference>
<dbReference type="SUPFAM" id="SSF53474">
    <property type="entry name" value="alpha/beta-Hydrolases"/>
    <property type="match status" value="1"/>
</dbReference>
<protein>
    <submittedName>
        <fullName evidence="2">Alpha/beta hydrolase fold protein</fullName>
    </submittedName>
</protein>
<evidence type="ECO:0000313" key="2">
    <source>
        <dbReference type="EMBL" id="AKP53489.1"/>
    </source>
</evidence>
<dbReference type="InterPro" id="IPR029058">
    <property type="entry name" value="AB_hydrolase_fold"/>
</dbReference>
<keyword evidence="2" id="KW-0378">Hydrolase</keyword>
<evidence type="ECO:0000313" key="3">
    <source>
        <dbReference type="Proteomes" id="UP000036520"/>
    </source>
</evidence>
<name>A0A0H4PH47_9BACT</name>
<organism evidence="2 3">
    <name type="scientific">Cyclobacterium amurskyense</name>
    <dbReference type="NCBI Taxonomy" id="320787"/>
    <lineage>
        <taxon>Bacteria</taxon>
        <taxon>Pseudomonadati</taxon>
        <taxon>Bacteroidota</taxon>
        <taxon>Cytophagia</taxon>
        <taxon>Cytophagales</taxon>
        <taxon>Cyclobacteriaceae</taxon>
        <taxon>Cyclobacterium</taxon>
    </lineage>
</organism>
<feature type="domain" description="AB hydrolase-1" evidence="1">
    <location>
        <begin position="22"/>
        <end position="252"/>
    </location>
</feature>
<gene>
    <name evidence="2" type="ORF">CA2015_4136</name>
</gene>
<dbReference type="InterPro" id="IPR000073">
    <property type="entry name" value="AB_hydrolase_1"/>
</dbReference>
<proteinExistence type="predicted"/>
<dbReference type="InterPro" id="IPR050266">
    <property type="entry name" value="AB_hydrolase_sf"/>
</dbReference>
<dbReference type="EMBL" id="CP012040">
    <property type="protein sequence ID" value="AKP53489.1"/>
    <property type="molecule type" value="Genomic_DNA"/>
</dbReference>
<dbReference type="PANTHER" id="PTHR43798:SF29">
    <property type="entry name" value="AB HYDROLASE-1 DOMAIN-CONTAINING PROTEIN"/>
    <property type="match status" value="1"/>
</dbReference>
<sequence>MAKARVNNIELHYDEFGKGKEVILFSHGYLMNNTMFKGQIDKLKANFRCIAFDHRGHGQSEIATNGYTLDNLVTDVICLIEELKLDSVHFVGMSTGGFVGMRLAIRKPELLKSLILMDTSAEEEDKNSKKKNYLLLWIVKNIGWYPVIGKAMSMLFHKSFLLDKSRQMEVKKWRKILMSQDKRGLIPFGKMIFERDSVLGKLVDVNIPTAVIVGEQDVPTPTESSKKIADRIPNADYYSIPNAGHSAAVEKPEEVYKAMREFYTKNGMV</sequence>
<dbReference type="OrthoDB" id="9780932at2"/>
<dbReference type="KEGG" id="camu:CA2015_4136"/>
<keyword evidence="3" id="KW-1185">Reference proteome</keyword>
<evidence type="ECO:0000259" key="1">
    <source>
        <dbReference type="Pfam" id="PF00561"/>
    </source>
</evidence>
<reference evidence="2 3" key="1">
    <citation type="submission" date="2015-07" db="EMBL/GenBank/DDBJ databases">
        <authorList>
            <person name="Kim K.M."/>
        </authorList>
    </citation>
    <scope>NUCLEOTIDE SEQUENCE [LARGE SCALE GENOMIC DNA]</scope>
    <source>
        <strain evidence="2 3">KCTC 12363</strain>
    </source>
</reference>
<dbReference type="AlphaFoldDB" id="A0A0H4PH47"/>
<dbReference type="InterPro" id="IPR000639">
    <property type="entry name" value="Epox_hydrolase-like"/>
</dbReference>
<accession>A0A0H4PH47</accession>
<dbReference type="RefSeq" id="WP_048643590.1">
    <property type="nucleotide sequence ID" value="NZ_CP012040.1"/>
</dbReference>
<dbReference type="Pfam" id="PF00561">
    <property type="entry name" value="Abhydrolase_1"/>
    <property type="match status" value="1"/>
</dbReference>
<dbReference type="GO" id="GO:0016787">
    <property type="term" value="F:hydrolase activity"/>
    <property type="evidence" value="ECO:0007669"/>
    <property type="project" value="UniProtKB-KW"/>
</dbReference>
<dbReference type="PRINTS" id="PR00111">
    <property type="entry name" value="ABHYDROLASE"/>
</dbReference>
<dbReference type="STRING" id="320787.CA2015_4136"/>
<dbReference type="PRINTS" id="PR00412">
    <property type="entry name" value="EPOXHYDRLASE"/>
</dbReference>